<dbReference type="Proteomes" id="UP000240608">
    <property type="component" value="Unassembled WGS sequence"/>
</dbReference>
<evidence type="ECO:0008006" key="3">
    <source>
        <dbReference type="Google" id="ProtNLM"/>
    </source>
</evidence>
<dbReference type="EMBL" id="PYVU01000444">
    <property type="protein sequence ID" value="PTB91185.1"/>
    <property type="molecule type" value="Genomic_DNA"/>
</dbReference>
<organism evidence="1 2">
    <name type="scientific">Marivirga lumbricoides</name>
    <dbReference type="NCBI Taxonomy" id="1046115"/>
    <lineage>
        <taxon>Bacteria</taxon>
        <taxon>Pseudomonadati</taxon>
        <taxon>Bacteroidota</taxon>
        <taxon>Cytophagia</taxon>
        <taxon>Cytophagales</taxon>
        <taxon>Marivirgaceae</taxon>
        <taxon>Marivirga</taxon>
    </lineage>
</organism>
<sequence length="220" mass="24494">MKRILLLSLLAFQINVYGQDLTGKIQLGGTGSFFIDQTEQEYAINSFLVQDEFKTRTISIIPQLGYFVSDKVLIGGRIGYSNVKVEQFGSGNGSIVIDNEIKTSLFKIGPYARFHKSLNEQLLLFMQGNIDVGFGTRKNGRTDETVDESIFEIEAGVRPGILLMVSDKVGIESTFGFLGYKLSQAKLKDTNLDPTPTNKDQDFGLDLNLNTFSVGIQFYF</sequence>
<accession>A0A2T4DBI2</accession>
<dbReference type="AlphaFoldDB" id="A0A2T4DBI2"/>
<name>A0A2T4DBI2_9BACT</name>
<protein>
    <recommendedName>
        <fullName evidence="3">Outer membrane protein beta-barrel domain-containing protein</fullName>
    </recommendedName>
</protein>
<gene>
    <name evidence="1" type="ORF">C9994_16010</name>
</gene>
<comment type="caution">
    <text evidence="1">The sequence shown here is derived from an EMBL/GenBank/DDBJ whole genome shotgun (WGS) entry which is preliminary data.</text>
</comment>
<reference evidence="1 2" key="1">
    <citation type="submission" date="2018-03" db="EMBL/GenBank/DDBJ databases">
        <title>Cross-interface Injection: A General Nanoliter Liquid Handling Method Applied to Single Cells Genome Amplification Automated Nanoliter Liquid Handling Applied to Single Cell Multiple Displacement Amplification.</title>
        <authorList>
            <person name="Yun J."/>
            <person name="Xu P."/>
            <person name="Xu J."/>
            <person name="Dai X."/>
            <person name="Wang Y."/>
            <person name="Zheng X."/>
            <person name="Cao C."/>
            <person name="Yi Q."/>
            <person name="Zhu Y."/>
            <person name="Wang L."/>
            <person name="Dong Z."/>
            <person name="Huang Y."/>
            <person name="Huang L."/>
            <person name="Du W."/>
        </authorList>
    </citation>
    <scope>NUCLEOTIDE SEQUENCE [LARGE SCALE GENOMIC DNA]</scope>
    <source>
        <strain evidence="1 2">Z-D1-2</strain>
    </source>
</reference>
<evidence type="ECO:0000313" key="2">
    <source>
        <dbReference type="Proteomes" id="UP000240608"/>
    </source>
</evidence>
<proteinExistence type="predicted"/>
<evidence type="ECO:0000313" key="1">
    <source>
        <dbReference type="EMBL" id="PTB91185.1"/>
    </source>
</evidence>